<keyword evidence="2" id="KW-0732">Signal</keyword>
<sequence>MSFLRVAIIIYSMYGHVAQLAEAEKAGIEGAGGKAEIYQVPETLSQEVLVKMDASPKHDCPVPVDVNDTLVQYDAFLFGIPTRYGNFPAQWKALWDRTGRLWAEGLLSGKYARAFVSTNTLGGGQETTILNSMSTLVHRGIIFVPLGYSDASEFQNNINGVHGGSAWGAGTLAGPLGNRQPSRLELDIAMKQGAAFWNVVSRVAF</sequence>
<feature type="domain" description="Flavodoxin-like" evidence="3">
    <location>
        <begin position="6"/>
        <end position="196"/>
    </location>
</feature>
<dbReference type="NCBIfam" id="NF002999">
    <property type="entry name" value="PRK03767.1"/>
    <property type="match status" value="1"/>
</dbReference>
<dbReference type="PROSITE" id="PS50902">
    <property type="entry name" value="FLAVODOXIN_LIKE"/>
    <property type="match status" value="1"/>
</dbReference>
<protein>
    <submittedName>
        <fullName evidence="4">NADH-quinone oxidoreductase</fullName>
    </submittedName>
</protein>
<dbReference type="Gene3D" id="3.40.50.360">
    <property type="match status" value="1"/>
</dbReference>
<dbReference type="EMBL" id="QPFP01000159">
    <property type="protein sequence ID" value="TEB20024.1"/>
    <property type="molecule type" value="Genomic_DNA"/>
</dbReference>
<accession>A0A4Y7SFX0</accession>
<dbReference type="STRING" id="71717.A0A4Y7SFX0"/>
<dbReference type="AlphaFoldDB" id="A0A4Y7SFX0"/>
<evidence type="ECO:0000259" key="3">
    <source>
        <dbReference type="PROSITE" id="PS50902"/>
    </source>
</evidence>
<dbReference type="FunFam" id="3.40.50.360:FF:000001">
    <property type="entry name" value="NAD(P)H dehydrogenase (Quinone) FQR1-like"/>
    <property type="match status" value="1"/>
</dbReference>
<evidence type="ECO:0000313" key="4">
    <source>
        <dbReference type="EMBL" id="TEB20024.1"/>
    </source>
</evidence>
<name>A0A4Y7SFX0_COPMI</name>
<dbReference type="Pfam" id="PF03358">
    <property type="entry name" value="FMN_red"/>
    <property type="match status" value="1"/>
</dbReference>
<comment type="caution">
    <text evidence="4">The sequence shown here is derived from an EMBL/GenBank/DDBJ whole genome shotgun (WGS) entry which is preliminary data.</text>
</comment>
<keyword evidence="5" id="KW-1185">Reference proteome</keyword>
<dbReference type="InterPro" id="IPR010089">
    <property type="entry name" value="Flavoprotein_WrbA-like"/>
</dbReference>
<dbReference type="GO" id="GO:0010181">
    <property type="term" value="F:FMN binding"/>
    <property type="evidence" value="ECO:0007669"/>
    <property type="project" value="InterPro"/>
</dbReference>
<dbReference type="PANTHER" id="PTHR30546:SF23">
    <property type="entry name" value="FLAVOPROTEIN-LIKE PROTEIN YCP4-RELATED"/>
    <property type="match status" value="1"/>
</dbReference>
<dbReference type="NCBIfam" id="TIGR01755">
    <property type="entry name" value="flav_wrbA"/>
    <property type="match status" value="1"/>
</dbReference>
<evidence type="ECO:0000256" key="2">
    <source>
        <dbReference type="SAM" id="SignalP"/>
    </source>
</evidence>
<evidence type="ECO:0000313" key="5">
    <source>
        <dbReference type="Proteomes" id="UP000298030"/>
    </source>
</evidence>
<dbReference type="InterPro" id="IPR005025">
    <property type="entry name" value="FMN_Rdtase-like_dom"/>
</dbReference>
<comment type="similarity">
    <text evidence="1">Belongs to the WrbA family.</text>
</comment>
<dbReference type="InterPro" id="IPR008254">
    <property type="entry name" value="Flavodoxin/NO_synth"/>
</dbReference>
<dbReference type="OrthoDB" id="504689at2759"/>
<dbReference type="Proteomes" id="UP000298030">
    <property type="component" value="Unassembled WGS sequence"/>
</dbReference>
<feature type="chain" id="PRO_5021378563" evidence="2">
    <location>
        <begin position="24"/>
        <end position="205"/>
    </location>
</feature>
<dbReference type="GO" id="GO:0003955">
    <property type="term" value="F:NAD(P)H dehydrogenase (quinone) activity"/>
    <property type="evidence" value="ECO:0007669"/>
    <property type="project" value="InterPro"/>
</dbReference>
<evidence type="ECO:0000256" key="1">
    <source>
        <dbReference type="ARBA" id="ARBA00006961"/>
    </source>
</evidence>
<feature type="signal peptide" evidence="2">
    <location>
        <begin position="1"/>
        <end position="23"/>
    </location>
</feature>
<gene>
    <name evidence="4" type="ORF">FA13DRAFT_1645600</name>
</gene>
<reference evidence="4 5" key="1">
    <citation type="journal article" date="2019" name="Nat. Ecol. Evol.">
        <title>Megaphylogeny resolves global patterns of mushroom evolution.</title>
        <authorList>
            <person name="Varga T."/>
            <person name="Krizsan K."/>
            <person name="Foldi C."/>
            <person name="Dima B."/>
            <person name="Sanchez-Garcia M."/>
            <person name="Sanchez-Ramirez S."/>
            <person name="Szollosi G.J."/>
            <person name="Szarkandi J.G."/>
            <person name="Papp V."/>
            <person name="Albert L."/>
            <person name="Andreopoulos W."/>
            <person name="Angelini C."/>
            <person name="Antonin V."/>
            <person name="Barry K.W."/>
            <person name="Bougher N.L."/>
            <person name="Buchanan P."/>
            <person name="Buyck B."/>
            <person name="Bense V."/>
            <person name="Catcheside P."/>
            <person name="Chovatia M."/>
            <person name="Cooper J."/>
            <person name="Damon W."/>
            <person name="Desjardin D."/>
            <person name="Finy P."/>
            <person name="Geml J."/>
            <person name="Haridas S."/>
            <person name="Hughes K."/>
            <person name="Justo A."/>
            <person name="Karasinski D."/>
            <person name="Kautmanova I."/>
            <person name="Kiss B."/>
            <person name="Kocsube S."/>
            <person name="Kotiranta H."/>
            <person name="LaButti K.M."/>
            <person name="Lechner B.E."/>
            <person name="Liimatainen K."/>
            <person name="Lipzen A."/>
            <person name="Lukacs Z."/>
            <person name="Mihaltcheva S."/>
            <person name="Morgado L.N."/>
            <person name="Niskanen T."/>
            <person name="Noordeloos M.E."/>
            <person name="Ohm R.A."/>
            <person name="Ortiz-Santana B."/>
            <person name="Ovrebo C."/>
            <person name="Racz N."/>
            <person name="Riley R."/>
            <person name="Savchenko A."/>
            <person name="Shiryaev A."/>
            <person name="Soop K."/>
            <person name="Spirin V."/>
            <person name="Szebenyi C."/>
            <person name="Tomsovsky M."/>
            <person name="Tulloss R.E."/>
            <person name="Uehling J."/>
            <person name="Grigoriev I.V."/>
            <person name="Vagvolgyi C."/>
            <person name="Papp T."/>
            <person name="Martin F.M."/>
            <person name="Miettinen O."/>
            <person name="Hibbett D.S."/>
            <person name="Nagy L.G."/>
        </authorList>
    </citation>
    <scope>NUCLEOTIDE SEQUENCE [LARGE SCALE GENOMIC DNA]</scope>
    <source>
        <strain evidence="4 5">FP101781</strain>
    </source>
</reference>
<dbReference type="InterPro" id="IPR029039">
    <property type="entry name" value="Flavoprotein-like_sf"/>
</dbReference>
<dbReference type="PANTHER" id="PTHR30546">
    <property type="entry name" value="FLAVODOXIN-RELATED PROTEIN WRBA-RELATED"/>
    <property type="match status" value="1"/>
</dbReference>
<organism evidence="4 5">
    <name type="scientific">Coprinellus micaceus</name>
    <name type="common">Glistening ink-cap mushroom</name>
    <name type="synonym">Coprinus micaceus</name>
    <dbReference type="NCBI Taxonomy" id="71717"/>
    <lineage>
        <taxon>Eukaryota</taxon>
        <taxon>Fungi</taxon>
        <taxon>Dikarya</taxon>
        <taxon>Basidiomycota</taxon>
        <taxon>Agaricomycotina</taxon>
        <taxon>Agaricomycetes</taxon>
        <taxon>Agaricomycetidae</taxon>
        <taxon>Agaricales</taxon>
        <taxon>Agaricineae</taxon>
        <taxon>Psathyrellaceae</taxon>
        <taxon>Coprinellus</taxon>
    </lineage>
</organism>
<dbReference type="GO" id="GO:0016020">
    <property type="term" value="C:membrane"/>
    <property type="evidence" value="ECO:0007669"/>
    <property type="project" value="TreeGrafter"/>
</dbReference>
<proteinExistence type="inferred from homology"/>
<dbReference type="SUPFAM" id="SSF52218">
    <property type="entry name" value="Flavoproteins"/>
    <property type="match status" value="1"/>
</dbReference>